<dbReference type="STRING" id="59733.SAMN05421769_0051"/>
<keyword evidence="2" id="KW-1185">Reference proteome</keyword>
<gene>
    <name evidence="1" type="ORF">SAMN05421769_0051</name>
</gene>
<reference evidence="2" key="1">
    <citation type="submission" date="2016-12" db="EMBL/GenBank/DDBJ databases">
        <authorList>
            <person name="Varghese N."/>
            <person name="Submissions S."/>
        </authorList>
    </citation>
    <scope>NUCLEOTIDE SEQUENCE [LARGE SCALE GENOMIC DNA]</scope>
    <source>
        <strain evidence="2">DSM 16779</strain>
    </source>
</reference>
<name>A0A1N6E9M5_9FLAO</name>
<sequence length="147" mass="17777">MDFKINGFLNISFGENKQSTIEKIKERNGILDLDNSTDDSLIFDNLKFAGRETIFSAFHFIDDEFCRAMVFLKANLESRTIELYQQIKEEITQKYYITNQDFENYQYHMKKMMDIQRLLYQWEKQFFQVFGDLKMIKLLKMTTFPLR</sequence>
<dbReference type="OrthoDB" id="1272650at2"/>
<dbReference type="RefSeq" id="WP_074228012.1">
    <property type="nucleotide sequence ID" value="NZ_FSRQ01000001.1"/>
</dbReference>
<protein>
    <submittedName>
        <fullName evidence="1">Uncharacterized protein</fullName>
    </submittedName>
</protein>
<dbReference type="AlphaFoldDB" id="A0A1N6E9M5"/>
<accession>A0A1N6E9M5</accession>
<evidence type="ECO:0000313" key="2">
    <source>
        <dbReference type="Proteomes" id="UP000184782"/>
    </source>
</evidence>
<dbReference type="EMBL" id="FSRQ01000001">
    <property type="protein sequence ID" value="SIN79724.1"/>
    <property type="molecule type" value="Genomic_DNA"/>
</dbReference>
<organism evidence="1 2">
    <name type="scientific">Chryseobacterium scophthalmum</name>
    <dbReference type="NCBI Taxonomy" id="59733"/>
    <lineage>
        <taxon>Bacteria</taxon>
        <taxon>Pseudomonadati</taxon>
        <taxon>Bacteroidota</taxon>
        <taxon>Flavobacteriia</taxon>
        <taxon>Flavobacteriales</taxon>
        <taxon>Weeksellaceae</taxon>
        <taxon>Chryseobacterium group</taxon>
        <taxon>Chryseobacterium</taxon>
    </lineage>
</organism>
<dbReference type="Proteomes" id="UP000184782">
    <property type="component" value="Unassembled WGS sequence"/>
</dbReference>
<evidence type="ECO:0000313" key="1">
    <source>
        <dbReference type="EMBL" id="SIN79724.1"/>
    </source>
</evidence>
<proteinExistence type="predicted"/>